<organism evidence="1 2">
    <name type="scientific">Paenimyroides baculatum</name>
    <dbReference type="NCBI Taxonomy" id="2608000"/>
    <lineage>
        <taxon>Bacteria</taxon>
        <taxon>Pseudomonadati</taxon>
        <taxon>Bacteroidota</taxon>
        <taxon>Flavobacteriia</taxon>
        <taxon>Flavobacteriales</taxon>
        <taxon>Flavobacteriaceae</taxon>
        <taxon>Paenimyroides</taxon>
    </lineage>
</organism>
<keyword evidence="2" id="KW-1185">Reference proteome</keyword>
<name>A0A5M6C9J3_9FLAO</name>
<evidence type="ECO:0000313" key="1">
    <source>
        <dbReference type="EMBL" id="KAA5531818.1"/>
    </source>
</evidence>
<dbReference type="RefSeq" id="WP_150014729.1">
    <property type="nucleotide sequence ID" value="NZ_VWSG01000016.1"/>
</dbReference>
<dbReference type="EMBL" id="VWSG01000016">
    <property type="protein sequence ID" value="KAA5531818.1"/>
    <property type="molecule type" value="Genomic_DNA"/>
</dbReference>
<accession>A0A5M6C9J3</accession>
<gene>
    <name evidence="1" type="ORF">F0460_15110</name>
</gene>
<dbReference type="Proteomes" id="UP000325141">
    <property type="component" value="Unassembled WGS sequence"/>
</dbReference>
<evidence type="ECO:0000313" key="2">
    <source>
        <dbReference type="Proteomes" id="UP000325141"/>
    </source>
</evidence>
<sequence>MNNKIYLLLILFMGFNAKSQDLKKVNFDDKFKKENQGKSKVTIHEVKELLHIMIAITESGLDNDDMVNQEGEYYKDVIKYFEPFKNEPVILKFDSLMKSNPLNYIFLTGNTISYNFKEKELVKDKNYIFPAQSVSSHTVIKQNLISVYKKDIEDFSNKSDFRKFYKNSKKYYDKIISDYDKQANISRQWKWLENNFEAKVNSYVIMASPLIGGLNYTTSYKDNDFTQILLVVPPISNSTLLTELENTISNTRNIFTEIDHNYITCPTSKFQDELNEALKNRELWVNTKQEGTKYYPTPSKVFDEYMTWSLYSLYVLDNFQGNQHAFNYIYKDINDVMTERGFPKIKEFNDQLIELRKNKKDKKIEELYPELIEWCKNQ</sequence>
<proteinExistence type="predicted"/>
<protein>
    <submittedName>
        <fullName evidence="1">DUF4932 domain-containing protein</fullName>
    </submittedName>
</protein>
<reference evidence="1 2" key="1">
    <citation type="submission" date="2019-09" db="EMBL/GenBank/DDBJ databases">
        <title>Genome sequence and assembly of Flavobacterium sp.</title>
        <authorList>
            <person name="Chhetri G."/>
        </authorList>
    </citation>
    <scope>NUCLEOTIDE SEQUENCE [LARGE SCALE GENOMIC DNA]</scope>
    <source>
        <strain evidence="1 2">SNL9</strain>
    </source>
</reference>
<comment type="caution">
    <text evidence="1">The sequence shown here is derived from an EMBL/GenBank/DDBJ whole genome shotgun (WGS) entry which is preliminary data.</text>
</comment>
<dbReference type="AlphaFoldDB" id="A0A5M6C9J3"/>